<keyword evidence="10" id="KW-1185">Reference proteome</keyword>
<dbReference type="PANTHER" id="PTHR32322:SF2">
    <property type="entry name" value="EAMA DOMAIN-CONTAINING PROTEIN"/>
    <property type="match status" value="1"/>
</dbReference>
<dbReference type="GO" id="GO:0016020">
    <property type="term" value="C:membrane"/>
    <property type="evidence" value="ECO:0007669"/>
    <property type="project" value="UniProtKB-SubCell"/>
</dbReference>
<feature type="compositionally biased region" description="Low complexity" evidence="6">
    <location>
        <begin position="327"/>
        <end position="336"/>
    </location>
</feature>
<dbReference type="KEGG" id="rub:GBA63_08715"/>
<dbReference type="Proteomes" id="UP000501452">
    <property type="component" value="Chromosome"/>
</dbReference>
<feature type="transmembrane region" description="Helical" evidence="7">
    <location>
        <begin position="164"/>
        <end position="182"/>
    </location>
</feature>
<feature type="transmembrane region" description="Helical" evidence="7">
    <location>
        <begin position="270"/>
        <end position="295"/>
    </location>
</feature>
<evidence type="ECO:0000256" key="3">
    <source>
        <dbReference type="ARBA" id="ARBA00022692"/>
    </source>
</evidence>
<dbReference type="PANTHER" id="PTHR32322">
    <property type="entry name" value="INNER MEMBRANE TRANSPORTER"/>
    <property type="match status" value="1"/>
</dbReference>
<evidence type="ECO:0000256" key="1">
    <source>
        <dbReference type="ARBA" id="ARBA00004141"/>
    </source>
</evidence>
<comment type="subcellular location">
    <subcellularLocation>
        <location evidence="1">Membrane</location>
        <topology evidence="1">Multi-pass membrane protein</topology>
    </subcellularLocation>
</comment>
<feature type="transmembrane region" description="Helical" evidence="7">
    <location>
        <begin position="227"/>
        <end position="249"/>
    </location>
</feature>
<sequence length="336" mass="34017">MNTESNVTGAPSKTQAPRTRGLLFGFLGVLAFSFTVPLTRVAVADLDPAFVGLGRALVAAALAAILLLATRQPLPERRHWVRLVVVGSGIIVGFPLFTSLALRELPSADAAVIVGLLPAATAVMAVLRAGERPSRAFWGACAFGLFAVLLFAASQGAGLVPDRGHLLVLLAVVLCSLGYAEGGALAQEVGGWRVISWSLVIFAPFLAPFVAWSVFGSSGAGLAGASPAAWVCFAYVSVVSMFLGFFAWYRGLAEGGVARVGQVQLSQPVLTILWSALLLGGSIGPLTVLCALLVLGSVVIGQRTRVKGGAAGGAAGGAGGGAGGGKVVAAKTGREG</sequence>
<name>A0A6G8Q8G3_9ACTN</name>
<dbReference type="AlphaFoldDB" id="A0A6G8Q8G3"/>
<feature type="transmembrane region" description="Helical" evidence="7">
    <location>
        <begin position="110"/>
        <end position="129"/>
    </location>
</feature>
<dbReference type="EMBL" id="CP045119">
    <property type="protein sequence ID" value="QIN82718.1"/>
    <property type="molecule type" value="Genomic_DNA"/>
</dbReference>
<feature type="compositionally biased region" description="Gly residues" evidence="6">
    <location>
        <begin position="313"/>
        <end position="326"/>
    </location>
</feature>
<keyword evidence="5 7" id="KW-0472">Membrane</keyword>
<evidence type="ECO:0000256" key="5">
    <source>
        <dbReference type="ARBA" id="ARBA00023136"/>
    </source>
</evidence>
<feature type="transmembrane region" description="Helical" evidence="7">
    <location>
        <begin position="136"/>
        <end position="158"/>
    </location>
</feature>
<dbReference type="Pfam" id="PF00892">
    <property type="entry name" value="EamA"/>
    <property type="match status" value="2"/>
</dbReference>
<protein>
    <submittedName>
        <fullName evidence="9">EamA family transporter</fullName>
    </submittedName>
</protein>
<accession>A0A6G8Q8G3</accession>
<evidence type="ECO:0000256" key="4">
    <source>
        <dbReference type="ARBA" id="ARBA00022989"/>
    </source>
</evidence>
<keyword evidence="3 7" id="KW-0812">Transmembrane</keyword>
<dbReference type="SUPFAM" id="SSF103481">
    <property type="entry name" value="Multidrug resistance efflux transporter EmrE"/>
    <property type="match status" value="2"/>
</dbReference>
<evidence type="ECO:0000256" key="7">
    <source>
        <dbReference type="SAM" id="Phobius"/>
    </source>
</evidence>
<keyword evidence="4 7" id="KW-1133">Transmembrane helix</keyword>
<proteinExistence type="inferred from homology"/>
<dbReference type="RefSeq" id="WP_166175324.1">
    <property type="nucleotide sequence ID" value="NZ_CP045119.1"/>
</dbReference>
<evidence type="ECO:0000313" key="9">
    <source>
        <dbReference type="EMBL" id="QIN82718.1"/>
    </source>
</evidence>
<feature type="transmembrane region" description="Helical" evidence="7">
    <location>
        <begin position="194"/>
        <end position="215"/>
    </location>
</feature>
<gene>
    <name evidence="9" type="ORF">GBA63_08715</name>
</gene>
<dbReference type="InterPro" id="IPR050638">
    <property type="entry name" value="AA-Vitamin_Transporters"/>
</dbReference>
<feature type="transmembrane region" description="Helical" evidence="7">
    <location>
        <begin position="21"/>
        <end position="43"/>
    </location>
</feature>
<dbReference type="InterPro" id="IPR037185">
    <property type="entry name" value="EmrE-like"/>
</dbReference>
<feature type="region of interest" description="Disordered" evidence="6">
    <location>
        <begin position="313"/>
        <end position="336"/>
    </location>
</feature>
<feature type="domain" description="EamA" evidence="8">
    <location>
        <begin position="20"/>
        <end position="151"/>
    </location>
</feature>
<feature type="transmembrane region" description="Helical" evidence="7">
    <location>
        <begin position="49"/>
        <end position="68"/>
    </location>
</feature>
<evidence type="ECO:0000313" key="10">
    <source>
        <dbReference type="Proteomes" id="UP000501452"/>
    </source>
</evidence>
<feature type="transmembrane region" description="Helical" evidence="7">
    <location>
        <begin position="80"/>
        <end position="98"/>
    </location>
</feature>
<reference evidence="9 10" key="1">
    <citation type="submission" date="2019-10" db="EMBL/GenBank/DDBJ databases">
        <title>Rubrobacter sp nov SCSIO 52090 isolated from a deep-sea sediment in the South China Sea.</title>
        <authorList>
            <person name="Chen R.W."/>
        </authorList>
    </citation>
    <scope>NUCLEOTIDE SEQUENCE [LARGE SCALE GENOMIC DNA]</scope>
    <source>
        <strain evidence="9 10">SCSIO 52909</strain>
    </source>
</reference>
<evidence type="ECO:0000256" key="6">
    <source>
        <dbReference type="SAM" id="MobiDB-lite"/>
    </source>
</evidence>
<feature type="domain" description="EamA" evidence="8">
    <location>
        <begin position="163"/>
        <end position="300"/>
    </location>
</feature>
<dbReference type="InterPro" id="IPR000620">
    <property type="entry name" value="EamA_dom"/>
</dbReference>
<evidence type="ECO:0000256" key="2">
    <source>
        <dbReference type="ARBA" id="ARBA00007362"/>
    </source>
</evidence>
<comment type="similarity">
    <text evidence="2">Belongs to the EamA transporter family.</text>
</comment>
<organism evidence="9 10">
    <name type="scientific">Rubrobacter tropicus</name>
    <dbReference type="NCBI Taxonomy" id="2653851"/>
    <lineage>
        <taxon>Bacteria</taxon>
        <taxon>Bacillati</taxon>
        <taxon>Actinomycetota</taxon>
        <taxon>Rubrobacteria</taxon>
        <taxon>Rubrobacterales</taxon>
        <taxon>Rubrobacteraceae</taxon>
        <taxon>Rubrobacter</taxon>
    </lineage>
</organism>
<evidence type="ECO:0000259" key="8">
    <source>
        <dbReference type="Pfam" id="PF00892"/>
    </source>
</evidence>